<dbReference type="GO" id="GO:0003677">
    <property type="term" value="F:DNA binding"/>
    <property type="evidence" value="ECO:0007669"/>
    <property type="project" value="InterPro"/>
</dbReference>
<feature type="domain" description="HTH cro/C1-type" evidence="2">
    <location>
        <begin position="36"/>
        <end position="84"/>
    </location>
</feature>
<dbReference type="CDD" id="cd00093">
    <property type="entry name" value="HTH_XRE"/>
    <property type="match status" value="1"/>
</dbReference>
<dbReference type="EMBL" id="RKQZ01000001">
    <property type="protein sequence ID" value="RPF21697.1"/>
    <property type="molecule type" value="Genomic_DNA"/>
</dbReference>
<protein>
    <submittedName>
        <fullName evidence="3">Xre family transcriptional regulator</fullName>
    </submittedName>
</protein>
<organism evidence="3 4">
    <name type="scientific">Myceligenerans xiligouense</name>
    <dbReference type="NCBI Taxonomy" id="253184"/>
    <lineage>
        <taxon>Bacteria</taxon>
        <taxon>Bacillati</taxon>
        <taxon>Actinomycetota</taxon>
        <taxon>Actinomycetes</taxon>
        <taxon>Micrococcales</taxon>
        <taxon>Promicromonosporaceae</taxon>
        <taxon>Myceligenerans</taxon>
    </lineage>
</organism>
<accession>A0A3N4YNI7</accession>
<dbReference type="AlphaFoldDB" id="A0A3N4YNI7"/>
<evidence type="ECO:0000259" key="2">
    <source>
        <dbReference type="PROSITE" id="PS50943"/>
    </source>
</evidence>
<dbReference type="PANTHER" id="PTHR35010:SF2">
    <property type="entry name" value="BLL4672 PROTEIN"/>
    <property type="match status" value="1"/>
</dbReference>
<dbReference type="SUPFAM" id="SSF47413">
    <property type="entry name" value="lambda repressor-like DNA-binding domains"/>
    <property type="match status" value="1"/>
</dbReference>
<dbReference type="InterPro" id="IPR001387">
    <property type="entry name" value="Cro/C1-type_HTH"/>
</dbReference>
<dbReference type="Pfam" id="PF13560">
    <property type="entry name" value="HTH_31"/>
    <property type="match status" value="1"/>
</dbReference>
<evidence type="ECO:0000313" key="3">
    <source>
        <dbReference type="EMBL" id="RPF21697.1"/>
    </source>
</evidence>
<dbReference type="PANTHER" id="PTHR35010">
    <property type="entry name" value="BLL4672 PROTEIN-RELATED"/>
    <property type="match status" value="1"/>
</dbReference>
<comment type="caution">
    <text evidence="3">The sequence shown here is derived from an EMBL/GenBank/DDBJ whole genome shotgun (WGS) entry which is preliminary data.</text>
</comment>
<proteinExistence type="predicted"/>
<feature type="region of interest" description="Disordered" evidence="1">
    <location>
        <begin position="1"/>
        <end position="36"/>
    </location>
</feature>
<keyword evidence="4" id="KW-1185">Reference proteome</keyword>
<reference evidence="3 4" key="1">
    <citation type="submission" date="2018-11" db="EMBL/GenBank/DDBJ databases">
        <title>Sequencing the genomes of 1000 actinobacteria strains.</title>
        <authorList>
            <person name="Klenk H.-P."/>
        </authorList>
    </citation>
    <scope>NUCLEOTIDE SEQUENCE [LARGE SCALE GENOMIC DNA]</scope>
    <source>
        <strain evidence="3 4">DSM 15700</strain>
    </source>
</reference>
<dbReference type="InterPro" id="IPR010982">
    <property type="entry name" value="Lambda_DNA-bd_dom_sf"/>
</dbReference>
<dbReference type="Pfam" id="PF17765">
    <property type="entry name" value="MLTR_LBD"/>
    <property type="match status" value="1"/>
</dbReference>
<dbReference type="Gene3D" id="1.10.260.40">
    <property type="entry name" value="lambda repressor-like DNA-binding domains"/>
    <property type="match status" value="1"/>
</dbReference>
<sequence>MDGVTPDPATNHLGAFLRSRREHLRPVNDSGRRRTAGLRRAEVAARASISVEWYTRLEQGRGGRPSRQVLDAICTALELREDERTHAFVLAFGTTATADPFNGGEQLARTQRVLDNLMPWPAYLKSPTWDILAWNAASRRFLTDYPSIPQTDRNVLRILFTDPTTRERIADWHAEAKLTVATFRLEQARWNASPASVDDLVRALRDESAEFAAIWDLNEVGHLGQGIKHLLVGPEKETVSLHYESMTVDALPGAGLVVYAPVGPRDEHLLDRAMREQP</sequence>
<evidence type="ECO:0000313" key="4">
    <source>
        <dbReference type="Proteomes" id="UP000280501"/>
    </source>
</evidence>
<dbReference type="PROSITE" id="PS50943">
    <property type="entry name" value="HTH_CROC1"/>
    <property type="match status" value="1"/>
</dbReference>
<dbReference type="InterPro" id="IPR041413">
    <property type="entry name" value="MLTR_LBD"/>
</dbReference>
<evidence type="ECO:0000256" key="1">
    <source>
        <dbReference type="SAM" id="MobiDB-lite"/>
    </source>
</evidence>
<dbReference type="SMART" id="SM00530">
    <property type="entry name" value="HTH_XRE"/>
    <property type="match status" value="1"/>
</dbReference>
<name>A0A3N4YNI7_9MICO</name>
<dbReference type="Proteomes" id="UP000280501">
    <property type="component" value="Unassembled WGS sequence"/>
</dbReference>
<gene>
    <name evidence="3" type="ORF">EDD34_2329</name>
</gene>
<dbReference type="Gene3D" id="3.30.450.180">
    <property type="match status" value="1"/>
</dbReference>